<evidence type="ECO:0000313" key="4">
    <source>
        <dbReference type="Proteomes" id="UP000654075"/>
    </source>
</evidence>
<dbReference type="EMBL" id="CAJNNV010008629">
    <property type="protein sequence ID" value="CAE8596480.1"/>
    <property type="molecule type" value="Genomic_DNA"/>
</dbReference>
<dbReference type="GO" id="GO:0006749">
    <property type="term" value="P:glutathione metabolic process"/>
    <property type="evidence" value="ECO:0007669"/>
    <property type="project" value="TreeGrafter"/>
</dbReference>
<dbReference type="InterPro" id="IPR050213">
    <property type="entry name" value="GST_superfamily"/>
</dbReference>
<feature type="domain" description="GST C-terminal" evidence="2">
    <location>
        <begin position="122"/>
        <end position="253"/>
    </location>
</feature>
<feature type="domain" description="GST N-terminal" evidence="1">
    <location>
        <begin position="35"/>
        <end position="114"/>
    </location>
</feature>
<dbReference type="PROSITE" id="PS50405">
    <property type="entry name" value="GST_CTER"/>
    <property type="match status" value="1"/>
</dbReference>
<dbReference type="GO" id="GO:0004364">
    <property type="term" value="F:glutathione transferase activity"/>
    <property type="evidence" value="ECO:0007669"/>
    <property type="project" value="TreeGrafter"/>
</dbReference>
<dbReference type="InterPro" id="IPR036249">
    <property type="entry name" value="Thioredoxin-like_sf"/>
</dbReference>
<gene>
    <name evidence="3" type="ORF">PGLA1383_LOCUS14941</name>
</gene>
<evidence type="ECO:0000313" key="3">
    <source>
        <dbReference type="EMBL" id="CAE8596480.1"/>
    </source>
</evidence>
<name>A0A813EFQ2_POLGL</name>
<dbReference type="SUPFAM" id="SSF47616">
    <property type="entry name" value="GST C-terminal domain-like"/>
    <property type="match status" value="1"/>
</dbReference>
<dbReference type="AlphaFoldDB" id="A0A813EFQ2"/>
<dbReference type="CDD" id="cd03039">
    <property type="entry name" value="GST_N_Sigma_like"/>
    <property type="match status" value="1"/>
</dbReference>
<comment type="caution">
    <text evidence="3">The sequence shown here is derived from an EMBL/GenBank/DDBJ whole genome shotgun (WGS) entry which is preliminary data.</text>
</comment>
<evidence type="ECO:0000259" key="1">
    <source>
        <dbReference type="PROSITE" id="PS50404"/>
    </source>
</evidence>
<dbReference type="Pfam" id="PF14497">
    <property type="entry name" value="GST_C_3"/>
    <property type="match status" value="1"/>
</dbReference>
<protein>
    <recommendedName>
        <fullName evidence="5">Glutathione transferase</fullName>
    </recommendedName>
</protein>
<dbReference type="Gene3D" id="3.40.30.10">
    <property type="entry name" value="Glutaredoxin"/>
    <property type="match status" value="1"/>
</dbReference>
<dbReference type="InterPro" id="IPR040079">
    <property type="entry name" value="Glutathione_S-Trfase"/>
</dbReference>
<dbReference type="Gene3D" id="1.20.1050.10">
    <property type="match status" value="1"/>
</dbReference>
<dbReference type="SFLD" id="SFLDS00019">
    <property type="entry name" value="Glutathione_Transferase_(cytos"/>
    <property type="match status" value="1"/>
</dbReference>
<dbReference type="InterPro" id="IPR004046">
    <property type="entry name" value="GST_C"/>
</dbReference>
<evidence type="ECO:0000259" key="2">
    <source>
        <dbReference type="PROSITE" id="PS50405"/>
    </source>
</evidence>
<dbReference type="OrthoDB" id="427189at2759"/>
<dbReference type="InterPro" id="IPR036282">
    <property type="entry name" value="Glutathione-S-Trfase_C_sf"/>
</dbReference>
<organism evidence="3 4">
    <name type="scientific">Polarella glacialis</name>
    <name type="common">Dinoflagellate</name>
    <dbReference type="NCBI Taxonomy" id="89957"/>
    <lineage>
        <taxon>Eukaryota</taxon>
        <taxon>Sar</taxon>
        <taxon>Alveolata</taxon>
        <taxon>Dinophyceae</taxon>
        <taxon>Suessiales</taxon>
        <taxon>Suessiaceae</taxon>
        <taxon>Polarella</taxon>
    </lineage>
</organism>
<dbReference type="SUPFAM" id="SSF52833">
    <property type="entry name" value="Thioredoxin-like"/>
    <property type="match status" value="1"/>
</dbReference>
<dbReference type="Proteomes" id="UP000654075">
    <property type="component" value="Unassembled WGS sequence"/>
</dbReference>
<evidence type="ECO:0008006" key="5">
    <source>
        <dbReference type="Google" id="ProtNLM"/>
    </source>
</evidence>
<dbReference type="PANTHER" id="PTHR11571:SF252">
    <property type="entry name" value="GLUTATHIONE S-TRANSFERASE"/>
    <property type="match status" value="1"/>
</dbReference>
<dbReference type="PANTHER" id="PTHR11571">
    <property type="entry name" value="GLUTATHIONE S-TRANSFERASE"/>
    <property type="match status" value="1"/>
</dbReference>
<dbReference type="InterPro" id="IPR004045">
    <property type="entry name" value="Glutathione_S-Trfase_N"/>
</dbReference>
<sequence>MRGLQHWRLLVPHAASSLRFPFTRAFAVVNPAMAPKLKLTYLDFKGFAEPIRLALFIGGFEFEDRRVTYGEIAELKEGGYLPFGSVPVLEVDGKVHSQTQALLRWAGRQAGLYPEDLQLQCDAVEEALVDVKKVLVPQWYGAMLGRNPTTKEPCVLLSPEQRAEVEEALNEAILPVRFQQLEQVLVASGGPFFCGDVLTICDLSFYVCASGILDGSYCGGIRPEVLAACPTLLELVKRVEEHPKVKEWNLKQE</sequence>
<dbReference type="OMA" id="DISVWVS"/>
<accession>A0A813EFQ2</accession>
<proteinExistence type="predicted"/>
<dbReference type="InterPro" id="IPR010987">
    <property type="entry name" value="Glutathione-S-Trfase_C-like"/>
</dbReference>
<reference evidence="3" key="1">
    <citation type="submission" date="2021-02" db="EMBL/GenBank/DDBJ databases">
        <authorList>
            <person name="Dougan E. K."/>
            <person name="Rhodes N."/>
            <person name="Thang M."/>
            <person name="Chan C."/>
        </authorList>
    </citation>
    <scope>NUCLEOTIDE SEQUENCE</scope>
</reference>
<dbReference type="PROSITE" id="PS50404">
    <property type="entry name" value="GST_NTER"/>
    <property type="match status" value="1"/>
</dbReference>
<keyword evidence="4" id="KW-1185">Reference proteome</keyword>